<keyword evidence="12" id="KW-0812">Transmembrane</keyword>
<evidence type="ECO:0000256" key="4">
    <source>
        <dbReference type="ARBA" id="ARBA00022525"/>
    </source>
</evidence>
<feature type="region of interest" description="Disordered" evidence="11">
    <location>
        <begin position="1247"/>
        <end position="1268"/>
    </location>
</feature>
<dbReference type="Gene3D" id="3.30.70.960">
    <property type="entry name" value="SEA domain"/>
    <property type="match status" value="2"/>
</dbReference>
<dbReference type="RefSeq" id="XP_040047186.1">
    <property type="nucleotide sequence ID" value="XM_040191252.1"/>
</dbReference>
<feature type="region of interest" description="Disordered" evidence="11">
    <location>
        <begin position="1011"/>
        <end position="1067"/>
    </location>
</feature>
<comment type="subcellular location">
    <subcellularLocation>
        <location evidence="2">Cell projection</location>
        <location evidence="2">Cilium</location>
        <location evidence="2">Photoreceptor outer segment</location>
    </subcellularLocation>
    <subcellularLocation>
        <location evidence="1">Photoreceptor inner segment</location>
    </subcellularLocation>
    <subcellularLocation>
        <location evidence="3">Secreted</location>
        <location evidence="3">Extracellular space</location>
        <location evidence="3">Extracellular matrix</location>
        <location evidence="3">Interphotoreceptor matrix</location>
    </subcellularLocation>
</comment>
<evidence type="ECO:0000256" key="7">
    <source>
        <dbReference type="ARBA" id="ARBA00022729"/>
    </source>
</evidence>
<dbReference type="SMART" id="SM00200">
    <property type="entry name" value="SEA"/>
    <property type="match status" value="2"/>
</dbReference>
<feature type="region of interest" description="Disordered" evidence="11">
    <location>
        <begin position="26"/>
        <end position="50"/>
    </location>
</feature>
<dbReference type="PROSITE" id="PS50024">
    <property type="entry name" value="SEA"/>
    <property type="match status" value="2"/>
</dbReference>
<dbReference type="GO" id="GO:0007601">
    <property type="term" value="P:visual perception"/>
    <property type="evidence" value="ECO:0007669"/>
    <property type="project" value="InterPro"/>
</dbReference>
<dbReference type="InterPro" id="IPR000082">
    <property type="entry name" value="SEA_dom"/>
</dbReference>
<proteinExistence type="predicted"/>
<dbReference type="GO" id="GO:0033165">
    <property type="term" value="C:interphotoreceptor matrix"/>
    <property type="evidence" value="ECO:0007669"/>
    <property type="project" value="UniProtKB-SubCell"/>
</dbReference>
<feature type="compositionally biased region" description="Polar residues" evidence="11">
    <location>
        <begin position="638"/>
        <end position="650"/>
    </location>
</feature>
<name>A0AAQ4RXR7_GASAC</name>
<keyword evidence="7 13" id="KW-0732">Signal</keyword>
<dbReference type="InterPro" id="IPR039861">
    <property type="entry name" value="IMPG"/>
</dbReference>
<keyword evidence="5" id="KW-0272">Extracellular matrix</keyword>
<keyword evidence="16" id="KW-1185">Reference proteome</keyword>
<reference evidence="15 16" key="1">
    <citation type="journal article" date="2021" name="G3 (Bethesda)">
        <title>Improved contiguity of the threespine stickleback genome using long-read sequencing.</title>
        <authorList>
            <person name="Nath S."/>
            <person name="Shaw D.E."/>
            <person name="White M.A."/>
        </authorList>
    </citation>
    <scope>NUCLEOTIDE SEQUENCE [LARGE SCALE GENOMIC DNA]</scope>
    <source>
        <strain evidence="15 16">Lake Benthic</strain>
    </source>
</reference>
<protein>
    <recommendedName>
        <fullName evidence="14">SEA domain-containing protein</fullName>
    </recommendedName>
</protein>
<feature type="signal peptide" evidence="13">
    <location>
        <begin position="1"/>
        <end position="21"/>
    </location>
</feature>
<keyword evidence="9" id="KW-0325">Glycoprotein</keyword>
<dbReference type="Ensembl" id="ENSGACT00000041376.1">
    <property type="protein sequence ID" value="ENSGACP00000067790.1"/>
    <property type="gene ID" value="ENSGACG00000015420.2"/>
</dbReference>
<sequence length="1923" mass="213225">MEGRLLLWILGAVILSGAVQLETDMDPEESGSHLLGPEEPGSHLVDPEEPGSLLEPSLVHYQLLDRKALIRRRRDILFPSGVKLCSQETLQQAVNNHLKYFQLRVCQEMVWEAYKVFWDRLPEQVEYQNWVGRCIHESVSAREIGHFFSQSEEHVRLVRIRVSMETPMNSVNTTSKPPPCSSETARTSEAGGPQGDLDVIVGPDTITTNKDNLPPGFEFTDRIPLEEAHIGDIAEELVDKDQTVREEVEIFAEDVDASDSVVRTEDEEPPSEVEEVLTEDTIVVVAEPNALNSGHEGPVASSETERTLQIPDESSDPPAPTNAMGLDALEVDILEVSESKPALEHPYEKIIEGSRVPSQALVLTTTDKILGEVGEDLGHKPTLMDEVTSEPVFLIPQEAMDEDTSYITEEVPLHTTVDEAEEEESVKHEKDLVVVIEDEMLESIEVKPTDVTELKVTEKTTQELDVQPEEETVTREDILEDTGRFPAEGEPDEDRMETSTAEEPAERGTTEDVGTLEAPLKRGDNLEANLTERESQPGPETVQKVEPTEDVAKKEEPTREPVQESELVERITEEKKPAQEAEREIVSDEDETQEAAGGELLEVSEEITSDTPLVILEKVSETITDNAMQVTEHASEGLESSSFPEGPSETTLKDVTSEHQRIVTTEGGVTEEVPYELPREPFLEEDAPGEDLSVEGISSDVTEAPVDAMEVTTKYVIEYNNGNFPDLTVWPRDVDDDHTLENAIGNEIEAEAWPPRPLKEHIVELSLRLRGETYNDALRDPSSFQYQQLAKSFTRRIEEVFERLPGFKTVFVVEFRPQKDLDRGLVVLVHYVITLEVNSDSGVTNDTLDFISLQNNLVEKNYPGAAEQPTVVYTITDFRNYITEALHKDNFMSNSSLEMPLDALQGENAENLLPAVKPTSRPADTFNNMDNILAAEKPPDAPNHELDLTDALLNKDEFLFNPFDQKKDAVSSENDAFVFGESTNSPAAAGFAEITLDLQRENEGNLEDEGFLVSNAPAGSDLVPQGNQVNPGRSSDHLGHHAASEVPLDDGSGSSSSGDGQGADLSFRQPSAFSDEILYEDGVSSLEALPPPDLENEEEEATENKDVASMEFQFTVASQLRKAPAFDGRIEETFLDQDLVTPHIRTDPRHSTTNEAPVFSPKRTFAFELLVEASGIHDDDFLTRPHTLMTPVTDSSELEPWTQKIHVFAGPTNWGLKPPDMTEDVKATTEAPAELLAATVGSVEDQPKMGEFKVPDSETPSTGENPNFVEVHSKPSFDSISKESPIFLEVYTEASFDLMTKESPTFVKVHSEPSFDFFTKESLPFVEVHSEPVFDSTTENQAEFQIFTETYLLTETKEEDKVEILEEQDMGGTEPTIKTASEVGLRDKHLVVDKIMVVPLTAAAPVLTSTLKSDYSGRIALSPEMDSPFTRVSDSAPDDEEPVPHERLNHDEEFLMSGPTSGVRHYTSSHQGDIMSPGASAQDENTLTTSTNTSESESSIKPLHTTSSSLQEVDQNPPAAEVQVFDHDISEVPGINVSFDLFQYAGEVAEGDSSGFFSGAQVSDPDAVALKTRPGHALTVFFSLRVTNMAFSLDLFNRSSPEYKALEHQFLQLLVPHLQSNLNNFKNLEILNFRNGSIVVNSRMRFGKPVPQGVTNVVYLILEDFANTAYQTMNLDIDKYSLDVESGDRADPCKFQACNDFSRCLVNRWSGEAECVCAAGYLSVDGLPCRSVCELQLDFCLNDGKCDIIAGKGAICRCRVGENWWYRGEHCEEFVSELLVVGIAVASVAGFLAVAAAIIFFLGRTLRDQYDGGDTEDPLRRGDCGPTLKQADKLNTAFEGEPVSARYYRRYDDRPRHSSSTGTGRPLDLNADELQQIYQNAALTKEEVQERLRVLELCVRDQQFADFVRQTQVFLERRESCTT</sequence>
<organism evidence="15 16">
    <name type="scientific">Gasterosteus aculeatus aculeatus</name>
    <name type="common">three-spined stickleback</name>
    <dbReference type="NCBI Taxonomy" id="481459"/>
    <lineage>
        <taxon>Eukaryota</taxon>
        <taxon>Metazoa</taxon>
        <taxon>Chordata</taxon>
        <taxon>Craniata</taxon>
        <taxon>Vertebrata</taxon>
        <taxon>Euteleostomi</taxon>
        <taxon>Actinopterygii</taxon>
        <taxon>Neopterygii</taxon>
        <taxon>Teleostei</taxon>
        <taxon>Neoteleostei</taxon>
        <taxon>Acanthomorphata</taxon>
        <taxon>Eupercaria</taxon>
        <taxon>Perciformes</taxon>
        <taxon>Cottioidei</taxon>
        <taxon>Gasterosteales</taxon>
        <taxon>Gasterosteidae</taxon>
        <taxon>Gasterosteus</taxon>
    </lineage>
</organism>
<evidence type="ECO:0000256" key="11">
    <source>
        <dbReference type="SAM" id="MobiDB-lite"/>
    </source>
</evidence>
<dbReference type="InterPro" id="IPR036364">
    <property type="entry name" value="SEA_dom_sf"/>
</dbReference>
<dbReference type="GO" id="GO:0005540">
    <property type="term" value="F:hyaluronic acid binding"/>
    <property type="evidence" value="ECO:0007669"/>
    <property type="project" value="TreeGrafter"/>
</dbReference>
<feature type="compositionally biased region" description="Polar residues" evidence="11">
    <location>
        <begin position="1504"/>
        <end position="1513"/>
    </location>
</feature>
<feature type="domain" description="SEA" evidence="14">
    <location>
        <begin position="759"/>
        <end position="878"/>
    </location>
</feature>
<dbReference type="GO" id="GO:0008201">
    <property type="term" value="F:heparin binding"/>
    <property type="evidence" value="ECO:0007669"/>
    <property type="project" value="UniProtKB-KW"/>
</dbReference>
<keyword evidence="8" id="KW-0677">Repeat</keyword>
<dbReference type="PANTHER" id="PTHR12199:SF4">
    <property type="entry name" value="INTERPHOTORECEPTOR MATRIX PROTEOGLYCAN 2"/>
    <property type="match status" value="1"/>
</dbReference>
<reference evidence="15" key="2">
    <citation type="submission" date="2025-08" db="UniProtKB">
        <authorList>
            <consortium name="Ensembl"/>
        </authorList>
    </citation>
    <scope>IDENTIFICATION</scope>
</reference>
<evidence type="ECO:0000313" key="15">
    <source>
        <dbReference type="Ensembl" id="ENSGACP00000067790.1"/>
    </source>
</evidence>
<feature type="region of interest" description="Disordered" evidence="11">
    <location>
        <begin position="290"/>
        <end position="321"/>
    </location>
</feature>
<keyword evidence="12" id="KW-0472">Membrane</keyword>
<evidence type="ECO:0000256" key="6">
    <source>
        <dbReference type="ARBA" id="ARBA00022674"/>
    </source>
</evidence>
<dbReference type="KEGG" id="gat:120827993"/>
<evidence type="ECO:0000313" key="16">
    <source>
        <dbReference type="Proteomes" id="UP000007635"/>
    </source>
</evidence>
<dbReference type="Pfam" id="PF01390">
    <property type="entry name" value="SEA"/>
    <property type="match status" value="2"/>
</dbReference>
<evidence type="ECO:0000256" key="5">
    <source>
        <dbReference type="ARBA" id="ARBA00022530"/>
    </source>
</evidence>
<feature type="compositionally biased region" description="Low complexity" evidence="11">
    <location>
        <begin position="1049"/>
        <end position="1058"/>
    </location>
</feature>
<feature type="compositionally biased region" description="Basic and acidic residues" evidence="11">
    <location>
        <begin position="546"/>
        <end position="586"/>
    </location>
</feature>
<evidence type="ECO:0000256" key="13">
    <source>
        <dbReference type="SAM" id="SignalP"/>
    </source>
</evidence>
<evidence type="ECO:0000256" key="1">
    <source>
        <dbReference type="ARBA" id="ARBA00004437"/>
    </source>
</evidence>
<feature type="compositionally biased region" description="Polar residues" evidence="11">
    <location>
        <begin position="168"/>
        <end position="187"/>
    </location>
</feature>
<feature type="domain" description="SEA" evidence="14">
    <location>
        <begin position="1576"/>
        <end position="1689"/>
    </location>
</feature>
<feature type="region of interest" description="Disordered" evidence="11">
    <location>
        <begin position="458"/>
        <end position="605"/>
    </location>
</feature>
<feature type="compositionally biased region" description="Basic and acidic residues" evidence="11">
    <location>
        <begin position="651"/>
        <end position="661"/>
    </location>
</feature>
<feature type="region of interest" description="Disordered" evidence="11">
    <location>
        <begin position="1424"/>
        <end position="1445"/>
    </location>
</feature>
<feature type="region of interest" description="Disordered" evidence="11">
    <location>
        <begin position="632"/>
        <end position="661"/>
    </location>
</feature>
<evidence type="ECO:0000256" key="2">
    <source>
        <dbReference type="ARBA" id="ARBA00004504"/>
    </source>
</evidence>
<dbReference type="SUPFAM" id="SSF82671">
    <property type="entry name" value="SEA domain"/>
    <property type="match status" value="2"/>
</dbReference>
<feature type="compositionally biased region" description="Basic and acidic residues" evidence="11">
    <location>
        <begin position="1034"/>
        <end position="1043"/>
    </location>
</feature>
<dbReference type="Proteomes" id="UP000007635">
    <property type="component" value="Chromosome I"/>
</dbReference>
<feature type="region of interest" description="Disordered" evidence="11">
    <location>
        <begin position="1460"/>
        <end position="1513"/>
    </location>
</feature>
<dbReference type="GeneTree" id="ENSGT00530000063503"/>
<evidence type="ECO:0000256" key="9">
    <source>
        <dbReference type="ARBA" id="ARBA00023180"/>
    </source>
</evidence>
<dbReference type="GeneID" id="120827993"/>
<keyword evidence="12" id="KW-1133">Transmembrane helix</keyword>
<keyword evidence="4" id="KW-0964">Secreted</keyword>
<evidence type="ECO:0000256" key="3">
    <source>
        <dbReference type="ARBA" id="ARBA00004593"/>
    </source>
</evidence>
<evidence type="ECO:0000256" key="10">
    <source>
        <dbReference type="ARBA" id="ARBA00023273"/>
    </source>
</evidence>
<feature type="compositionally biased region" description="Basic and acidic residues" evidence="11">
    <location>
        <begin position="1247"/>
        <end position="1256"/>
    </location>
</feature>
<reference evidence="15" key="3">
    <citation type="submission" date="2025-09" db="UniProtKB">
        <authorList>
            <consortium name="Ensembl"/>
        </authorList>
    </citation>
    <scope>IDENTIFICATION</scope>
</reference>
<keyword evidence="6" id="KW-0358">Heparin-binding</keyword>
<feature type="compositionally biased region" description="Basic and acidic residues" evidence="11">
    <location>
        <begin position="519"/>
        <end position="535"/>
    </location>
</feature>
<evidence type="ECO:0000256" key="8">
    <source>
        <dbReference type="ARBA" id="ARBA00022737"/>
    </source>
</evidence>
<feature type="chain" id="PRO_5043042129" description="SEA domain-containing protein" evidence="13">
    <location>
        <begin position="22"/>
        <end position="1923"/>
    </location>
</feature>
<feature type="transmembrane region" description="Helical" evidence="12">
    <location>
        <begin position="1778"/>
        <end position="1802"/>
    </location>
</feature>
<accession>A0AAQ4RXR7</accession>
<keyword evidence="10" id="KW-0966">Cell projection</keyword>
<evidence type="ECO:0000256" key="12">
    <source>
        <dbReference type="SAM" id="Phobius"/>
    </source>
</evidence>
<dbReference type="GO" id="GO:0001917">
    <property type="term" value="C:photoreceptor inner segment"/>
    <property type="evidence" value="ECO:0007669"/>
    <property type="project" value="UniProtKB-SubCell"/>
</dbReference>
<feature type="compositionally biased region" description="Low complexity" evidence="11">
    <location>
        <begin position="1484"/>
        <end position="1499"/>
    </location>
</feature>
<evidence type="ECO:0000259" key="14">
    <source>
        <dbReference type="PROSITE" id="PS50024"/>
    </source>
</evidence>
<dbReference type="GO" id="GO:0001750">
    <property type="term" value="C:photoreceptor outer segment"/>
    <property type="evidence" value="ECO:0007669"/>
    <property type="project" value="UniProtKB-SubCell"/>
</dbReference>
<dbReference type="PANTHER" id="PTHR12199">
    <property type="entry name" value="INTERPHOTORECEPTOR MATRIX PROTEOGLYCAN"/>
    <property type="match status" value="1"/>
</dbReference>
<feature type="region of interest" description="Disordered" evidence="11">
    <location>
        <begin position="168"/>
        <end position="198"/>
    </location>
</feature>
<feature type="compositionally biased region" description="Basic and acidic residues" evidence="11">
    <location>
        <begin position="472"/>
        <end position="483"/>
    </location>
</feature>